<dbReference type="Proteomes" id="UP000688947">
    <property type="component" value="Unassembled WGS sequence"/>
</dbReference>
<proteinExistence type="predicted"/>
<accession>A0A8T1UKJ0</accession>
<organism evidence="1 2">
    <name type="scientific">Phytophthora cactorum</name>
    <dbReference type="NCBI Taxonomy" id="29920"/>
    <lineage>
        <taxon>Eukaryota</taxon>
        <taxon>Sar</taxon>
        <taxon>Stramenopiles</taxon>
        <taxon>Oomycota</taxon>
        <taxon>Peronosporomycetes</taxon>
        <taxon>Peronosporales</taxon>
        <taxon>Peronosporaceae</taxon>
        <taxon>Phytophthora</taxon>
    </lineage>
</organism>
<dbReference type="AlphaFoldDB" id="A0A8T1UKJ0"/>
<evidence type="ECO:0000313" key="2">
    <source>
        <dbReference type="Proteomes" id="UP000688947"/>
    </source>
</evidence>
<protein>
    <submittedName>
        <fullName evidence="1">Uncharacterized protein</fullName>
    </submittedName>
</protein>
<sequence>MKDTRRDSEVLTAKPWRASCVTSILSCWRGTFMVRRTRMQPMSPCSGCSGASRIATGSCSELPVVSREKLVTLLLYSTTSQRRLWKH</sequence>
<evidence type="ECO:0000313" key="1">
    <source>
        <dbReference type="EMBL" id="KAG6965175.1"/>
    </source>
</evidence>
<name>A0A8T1UKJ0_9STRA</name>
<comment type="caution">
    <text evidence="1">The sequence shown here is derived from an EMBL/GenBank/DDBJ whole genome shotgun (WGS) entry which is preliminary data.</text>
</comment>
<gene>
    <name evidence="1" type="ORF">JG687_00005570</name>
</gene>
<reference evidence="1" key="1">
    <citation type="submission" date="2021-01" db="EMBL/GenBank/DDBJ databases">
        <title>Phytophthora aleatoria, a newly-described species from Pinus radiata is distinct from Phytophthora cactorum isolates based on comparative genomics.</title>
        <authorList>
            <person name="Mcdougal R."/>
            <person name="Panda P."/>
            <person name="Williams N."/>
            <person name="Studholme D.J."/>
        </authorList>
    </citation>
    <scope>NUCLEOTIDE SEQUENCE</scope>
    <source>
        <strain evidence="1">NZFS 3830</strain>
    </source>
</reference>
<dbReference type="EMBL" id="JAENGZ010000211">
    <property type="protein sequence ID" value="KAG6965175.1"/>
    <property type="molecule type" value="Genomic_DNA"/>
</dbReference>